<reference evidence="14" key="2">
    <citation type="submission" date="2021-04" db="EMBL/GenBank/DDBJ databases">
        <authorList>
            <person name="Dong X."/>
        </authorList>
    </citation>
    <scope>NUCLEOTIDE SEQUENCE</scope>
    <source>
        <strain evidence="14">ZWT</strain>
    </source>
</reference>
<proteinExistence type="inferred from homology"/>
<dbReference type="InterPro" id="IPR050515">
    <property type="entry name" value="Beta-lactam/transpept"/>
</dbReference>
<dbReference type="GO" id="GO:0008360">
    <property type="term" value="P:regulation of cell shape"/>
    <property type="evidence" value="ECO:0007669"/>
    <property type="project" value="UniProtKB-KW"/>
</dbReference>
<evidence type="ECO:0000259" key="12">
    <source>
        <dbReference type="Pfam" id="PF00905"/>
    </source>
</evidence>
<evidence type="ECO:0000256" key="1">
    <source>
        <dbReference type="ARBA" id="ARBA00004167"/>
    </source>
</evidence>
<comment type="subcellular location">
    <subcellularLocation>
        <location evidence="2">Cell membrane</location>
    </subcellularLocation>
    <subcellularLocation>
        <location evidence="1">Membrane</location>
        <topology evidence="1">Single-pass membrane protein</topology>
    </subcellularLocation>
</comment>
<evidence type="ECO:0000256" key="5">
    <source>
        <dbReference type="ARBA" id="ARBA00022692"/>
    </source>
</evidence>
<evidence type="ECO:0000256" key="4">
    <source>
        <dbReference type="ARBA" id="ARBA00022475"/>
    </source>
</evidence>
<gene>
    <name evidence="14" type="ORF">KDK92_13380</name>
</gene>
<dbReference type="SUPFAM" id="SSF56519">
    <property type="entry name" value="Penicillin binding protein dimerisation domain"/>
    <property type="match status" value="1"/>
</dbReference>
<keyword evidence="15" id="KW-1185">Reference proteome</keyword>
<dbReference type="GO" id="GO:0071972">
    <property type="term" value="F:peptidoglycan L,D-transpeptidase activity"/>
    <property type="evidence" value="ECO:0007669"/>
    <property type="project" value="TreeGrafter"/>
</dbReference>
<evidence type="ECO:0000256" key="11">
    <source>
        <dbReference type="SAM" id="Phobius"/>
    </source>
</evidence>
<evidence type="ECO:0000313" key="15">
    <source>
        <dbReference type="Proteomes" id="UP001056429"/>
    </source>
</evidence>
<dbReference type="InterPro" id="IPR005311">
    <property type="entry name" value="PBP_dimer"/>
</dbReference>
<dbReference type="GO" id="GO:0005886">
    <property type="term" value="C:plasma membrane"/>
    <property type="evidence" value="ECO:0007669"/>
    <property type="project" value="UniProtKB-SubCell"/>
</dbReference>
<keyword evidence="9 11" id="KW-0472">Membrane</keyword>
<dbReference type="InterPro" id="IPR001460">
    <property type="entry name" value="PCN-bd_Tpept"/>
</dbReference>
<dbReference type="Pfam" id="PF03717">
    <property type="entry name" value="PBP_dimer"/>
    <property type="match status" value="1"/>
</dbReference>
<dbReference type="Gene3D" id="3.90.1310.10">
    <property type="entry name" value="Penicillin-binding protein 2a (Domain 2)"/>
    <property type="match status" value="2"/>
</dbReference>
<dbReference type="GO" id="GO:0009252">
    <property type="term" value="P:peptidoglycan biosynthetic process"/>
    <property type="evidence" value="ECO:0007669"/>
    <property type="project" value="UniProtKB-KW"/>
</dbReference>
<name>A0A9J6P4K4_9CLOT</name>
<dbReference type="PANTHER" id="PTHR30627:SF2">
    <property type="entry name" value="PEPTIDOGLYCAN D,D-TRANSPEPTIDASE MRDA"/>
    <property type="match status" value="1"/>
</dbReference>
<dbReference type="InterPro" id="IPR036138">
    <property type="entry name" value="PBP_dimer_sf"/>
</dbReference>
<evidence type="ECO:0000256" key="10">
    <source>
        <dbReference type="ARBA" id="ARBA00023316"/>
    </source>
</evidence>
<evidence type="ECO:0000256" key="6">
    <source>
        <dbReference type="ARBA" id="ARBA00022960"/>
    </source>
</evidence>
<reference evidence="14" key="1">
    <citation type="journal article" date="2021" name="mSystems">
        <title>Bacteria and Archaea Synergistically Convert Glycine Betaine to Biogenic Methane in the Formosa Cold Seep of the South China Sea.</title>
        <authorList>
            <person name="Li L."/>
            <person name="Zhang W."/>
            <person name="Zhang S."/>
            <person name="Song L."/>
            <person name="Sun Q."/>
            <person name="Zhang H."/>
            <person name="Xiang H."/>
            <person name="Dong X."/>
        </authorList>
    </citation>
    <scope>NUCLEOTIDE SEQUENCE</scope>
    <source>
        <strain evidence="14">ZWT</strain>
    </source>
</reference>
<dbReference type="SUPFAM" id="SSF56601">
    <property type="entry name" value="beta-lactamase/transpeptidase-like"/>
    <property type="match status" value="1"/>
</dbReference>
<evidence type="ECO:0000313" key="14">
    <source>
        <dbReference type="EMBL" id="MCM1990717.1"/>
    </source>
</evidence>
<sequence>MNNKEDYKELKTPKKKKQKKKFTRYTAVVITMCLIFATIVGKLIYLQVFNVEVYREKANNGRHKVISNSAPRGNIYDTDGEILATNKQGFSLIFTETSESKENFFLTIKEVFAVLEENGEVLSENFPLKVDPIRFEFNVAEEWEEWSELRFKKDRGFDDAVLKEKFKGKNMPDLNDEELKVIEEELKIIEAEEVFRTLIKKYSLYNIMKDKFSNEEWKKLLEDKESLIDLLLESVPHEEIRKYMVVKDNIQMQSYKGYRPIIIANDLKIETAYIFEQIQAELPGISILKQPIRYYPYGELASNIVGYIGKIDEQYKGLYEERGYDVHEDYIGRSGIENEYENILRGTRGEESIEVNKDGRKVKTLGERPATPGESIYLTIDHKLQMAAEEALDQTMAYMRDLGKYKADKKTLDDVDKSNATRGAAVVIDVKTGDVLALASRPGIDLNLFTVPGRLDSATYKSIFSPDLEEFGMAYVMEHELYKNEEINGKDLKDLTEEERIDVIFNELFPENKNGIREDRYDIYPKAAFNYSTKSRVPPGSIFKMLTAVAGLEESVVSPTEKIYDAGPYTKRYKDFKGASWMYNLYRGSHGNQDVQDAIRDSNNYYFFEVADRLYEKGGEGSKESLDMLGKYAWKYGLGANMENPASKAKTGIEIDEAFGQVYYYDSGKRYHSKVYTWSLYDHLINGTASIWVGEYKPINIVPDEEKDSEEVYAIKKELTSAIKEEMMSVKDADLSVIDESIRVLIEKNEEYRGQYTDKDIEGIKRAISSSINDARTEIKSAVNLYNASIGQGINQFTPLQLANYIATLVNGGYRYKLHLVEKIVDSEGNVIEDFGNENIIFNETNVSKETVEVIKKGMQKVTSTPAGTAYSTFKNFPIKNGGKTGSATYQANQDEYGRTAYSTYVGFAPYEEPEIAISVVIVDGGHGGYSARVAKAVYEEYFKEQILESNSEYEFMLKKPETEKE</sequence>
<dbReference type="GO" id="GO:0008658">
    <property type="term" value="F:penicillin binding"/>
    <property type="evidence" value="ECO:0007669"/>
    <property type="project" value="InterPro"/>
</dbReference>
<feature type="transmembrane region" description="Helical" evidence="11">
    <location>
        <begin position="25"/>
        <end position="45"/>
    </location>
</feature>
<dbReference type="PANTHER" id="PTHR30627">
    <property type="entry name" value="PEPTIDOGLYCAN D,D-TRANSPEPTIDASE"/>
    <property type="match status" value="1"/>
</dbReference>
<dbReference type="EMBL" id="JAGSOJ010000002">
    <property type="protein sequence ID" value="MCM1990717.1"/>
    <property type="molecule type" value="Genomic_DNA"/>
</dbReference>
<evidence type="ECO:0000256" key="2">
    <source>
        <dbReference type="ARBA" id="ARBA00004236"/>
    </source>
</evidence>
<keyword evidence="10" id="KW-0961">Cell wall biogenesis/degradation</keyword>
<dbReference type="RefSeq" id="WP_250859809.1">
    <property type="nucleotide sequence ID" value="NZ_JAGSOJ010000002.1"/>
</dbReference>
<accession>A0A9J6P4K4</accession>
<evidence type="ECO:0000256" key="9">
    <source>
        <dbReference type="ARBA" id="ARBA00023136"/>
    </source>
</evidence>
<evidence type="ECO:0000256" key="7">
    <source>
        <dbReference type="ARBA" id="ARBA00022984"/>
    </source>
</evidence>
<dbReference type="GO" id="GO:0071555">
    <property type="term" value="P:cell wall organization"/>
    <property type="evidence" value="ECO:0007669"/>
    <property type="project" value="UniProtKB-KW"/>
</dbReference>
<protein>
    <submittedName>
        <fullName evidence="14">Penicillin-binding protein</fullName>
    </submittedName>
</protein>
<organism evidence="14 15">
    <name type="scientific">Oceanirhabdus seepicola</name>
    <dbReference type="NCBI Taxonomy" id="2828781"/>
    <lineage>
        <taxon>Bacteria</taxon>
        <taxon>Bacillati</taxon>
        <taxon>Bacillota</taxon>
        <taxon>Clostridia</taxon>
        <taxon>Eubacteriales</taxon>
        <taxon>Clostridiaceae</taxon>
        <taxon>Oceanirhabdus</taxon>
    </lineage>
</organism>
<keyword evidence="6" id="KW-0133">Cell shape</keyword>
<dbReference type="AlphaFoldDB" id="A0A9J6P4K4"/>
<feature type="domain" description="Penicillin-binding protein dimerisation" evidence="13">
    <location>
        <begin position="69"/>
        <end position="364"/>
    </location>
</feature>
<dbReference type="Pfam" id="PF00905">
    <property type="entry name" value="Transpeptidase"/>
    <property type="match status" value="2"/>
</dbReference>
<comment type="similarity">
    <text evidence="3">Belongs to the transpeptidase family.</text>
</comment>
<dbReference type="InterPro" id="IPR012338">
    <property type="entry name" value="Beta-lactam/transpept-like"/>
</dbReference>
<evidence type="ECO:0000256" key="8">
    <source>
        <dbReference type="ARBA" id="ARBA00022989"/>
    </source>
</evidence>
<keyword evidence="7" id="KW-0573">Peptidoglycan synthesis</keyword>
<evidence type="ECO:0000259" key="13">
    <source>
        <dbReference type="Pfam" id="PF03717"/>
    </source>
</evidence>
<dbReference type="Gene3D" id="3.40.710.10">
    <property type="entry name" value="DD-peptidase/beta-lactamase superfamily"/>
    <property type="match status" value="2"/>
</dbReference>
<keyword evidence="4" id="KW-1003">Cell membrane</keyword>
<keyword evidence="5 11" id="KW-0812">Transmembrane</keyword>
<comment type="caution">
    <text evidence="14">The sequence shown here is derived from an EMBL/GenBank/DDBJ whole genome shotgun (WGS) entry which is preliminary data.</text>
</comment>
<evidence type="ECO:0000256" key="3">
    <source>
        <dbReference type="ARBA" id="ARBA00007171"/>
    </source>
</evidence>
<feature type="domain" description="Penicillin-binding protein transpeptidase" evidence="12">
    <location>
        <begin position="787"/>
        <end position="939"/>
    </location>
</feature>
<feature type="domain" description="Penicillin-binding protein transpeptidase" evidence="12">
    <location>
        <begin position="423"/>
        <end position="655"/>
    </location>
</feature>
<dbReference type="Proteomes" id="UP001056429">
    <property type="component" value="Unassembled WGS sequence"/>
</dbReference>
<keyword evidence="8 11" id="KW-1133">Transmembrane helix</keyword>